<proteinExistence type="predicted"/>
<feature type="region of interest" description="Disordered" evidence="1">
    <location>
        <begin position="1"/>
        <end position="55"/>
    </location>
</feature>
<comment type="caution">
    <text evidence="2">The sequence shown here is derived from an EMBL/GenBank/DDBJ whole genome shotgun (WGS) entry which is preliminary data.</text>
</comment>
<name>A0ABS4UUS2_9ACTN</name>
<dbReference type="Proteomes" id="UP000755585">
    <property type="component" value="Unassembled WGS sequence"/>
</dbReference>
<protein>
    <submittedName>
        <fullName evidence="2">Uncharacterized protein</fullName>
    </submittedName>
</protein>
<evidence type="ECO:0000313" key="2">
    <source>
        <dbReference type="EMBL" id="MBP2355365.1"/>
    </source>
</evidence>
<reference evidence="2 3" key="1">
    <citation type="submission" date="2021-03" db="EMBL/GenBank/DDBJ databases">
        <title>Sequencing the genomes of 1000 actinobacteria strains.</title>
        <authorList>
            <person name="Klenk H.-P."/>
        </authorList>
    </citation>
    <scope>NUCLEOTIDE SEQUENCE [LARGE SCALE GENOMIC DNA]</scope>
    <source>
        <strain evidence="2 3">DSM 18824</strain>
    </source>
</reference>
<keyword evidence="3" id="KW-1185">Reference proteome</keyword>
<dbReference type="RefSeq" id="WP_209698047.1">
    <property type="nucleotide sequence ID" value="NZ_JAGINT010000002.1"/>
</dbReference>
<gene>
    <name evidence="2" type="ORF">JOF29_006475</name>
</gene>
<feature type="compositionally biased region" description="Basic and acidic residues" evidence="1">
    <location>
        <begin position="31"/>
        <end position="55"/>
    </location>
</feature>
<dbReference type="EMBL" id="JAGINT010000002">
    <property type="protein sequence ID" value="MBP2355365.1"/>
    <property type="molecule type" value="Genomic_DNA"/>
</dbReference>
<evidence type="ECO:0000313" key="3">
    <source>
        <dbReference type="Proteomes" id="UP000755585"/>
    </source>
</evidence>
<evidence type="ECO:0000256" key="1">
    <source>
        <dbReference type="SAM" id="MobiDB-lite"/>
    </source>
</evidence>
<accession>A0ABS4UUS2</accession>
<sequence>MTSTEPSTPRPTAPAPHTRDETAEPSAVEPAADRSVDDADAPEHEFVEDADPKDMETYRRIRETDDVDAVAENTGFPREVVDAVKDHLFMREHDVAVRPGVLKHGAFTPLEIVGLLWDRGASGAELTDEERTQFWSLLAHEYVEAKLMQAGLPYNSADADAWNEYGMSKVTPEHPTAHNMAPRSLQERRVDLLAHWEKLDISRGGLLVADDLSNLDEVVRVAKEGLGL</sequence>
<organism evidence="2 3">
    <name type="scientific">Kribbella aluminosa</name>
    <dbReference type="NCBI Taxonomy" id="416017"/>
    <lineage>
        <taxon>Bacteria</taxon>
        <taxon>Bacillati</taxon>
        <taxon>Actinomycetota</taxon>
        <taxon>Actinomycetes</taxon>
        <taxon>Propionibacteriales</taxon>
        <taxon>Kribbellaceae</taxon>
        <taxon>Kribbella</taxon>
    </lineage>
</organism>